<dbReference type="SUPFAM" id="SSF103657">
    <property type="entry name" value="BAR/IMD domain-like"/>
    <property type="match status" value="1"/>
</dbReference>
<comment type="caution">
    <text evidence="4">The sequence shown here is derived from an EMBL/GenBank/DDBJ whole genome shotgun (WGS) entry which is preliminary data.</text>
</comment>
<feature type="compositionally biased region" description="Polar residues" evidence="2">
    <location>
        <begin position="247"/>
        <end position="256"/>
    </location>
</feature>
<feature type="region of interest" description="Disordered" evidence="2">
    <location>
        <begin position="231"/>
        <end position="430"/>
    </location>
</feature>
<keyword evidence="1" id="KW-0175">Coiled coil</keyword>
<evidence type="ECO:0000256" key="2">
    <source>
        <dbReference type="SAM" id="MobiDB-lite"/>
    </source>
</evidence>
<protein>
    <recommendedName>
        <fullName evidence="3">BAR domain-containing protein</fullName>
    </recommendedName>
</protein>
<evidence type="ECO:0000313" key="5">
    <source>
        <dbReference type="Proteomes" id="UP001363622"/>
    </source>
</evidence>
<feature type="compositionally biased region" description="Polar residues" evidence="2">
    <location>
        <begin position="371"/>
        <end position="386"/>
    </location>
</feature>
<dbReference type="Pfam" id="PF03114">
    <property type="entry name" value="BAR"/>
    <property type="match status" value="1"/>
</dbReference>
<feature type="compositionally biased region" description="Pro residues" evidence="2">
    <location>
        <begin position="397"/>
        <end position="417"/>
    </location>
</feature>
<accession>A0ABR1KZN1</accession>
<evidence type="ECO:0000256" key="1">
    <source>
        <dbReference type="SAM" id="Coils"/>
    </source>
</evidence>
<keyword evidence="5" id="KW-1185">Reference proteome</keyword>
<feature type="domain" description="BAR" evidence="3">
    <location>
        <begin position="14"/>
        <end position="236"/>
    </location>
</feature>
<feature type="compositionally biased region" description="Polar residues" evidence="2">
    <location>
        <begin position="328"/>
        <end position="340"/>
    </location>
</feature>
<feature type="coiled-coil region" evidence="1">
    <location>
        <begin position="125"/>
        <end position="162"/>
    </location>
</feature>
<evidence type="ECO:0000313" key="4">
    <source>
        <dbReference type="EMBL" id="KAK7524301.1"/>
    </source>
</evidence>
<dbReference type="InterPro" id="IPR027267">
    <property type="entry name" value="AH/BAR_dom_sf"/>
</dbReference>
<evidence type="ECO:0000259" key="3">
    <source>
        <dbReference type="PROSITE" id="PS51021"/>
    </source>
</evidence>
<dbReference type="EMBL" id="JBBPHU010000001">
    <property type="protein sequence ID" value="KAK7524301.1"/>
    <property type="molecule type" value="Genomic_DNA"/>
</dbReference>
<sequence>MMNKKLDRFKQWAGERMGAEAKTNTSDDFKALEQEMTVRSDGMDKMHRSMTSFVKWLSKRNDGEDKEKYTPAAFLGYTMISHGEDFDPDSEYGGCLSALGRAHERIARTQETFLADATASWLECLERNLAQMKEYNAARRKLEQRRLAYDAALAKMQKAKKEDFRVEEELRTQKVKYEEASEDVYRRMEDVKESERENVDDLTAFLEAELAYHDKCREVLMQVKRDWPARIAGSSGQSRRGPRSRSNTAHSYSDRFNTVEEEPPMPEPRLTIPKLGGRGASPGRDFSGTESPRRPSVNRTSTMGTFEGPRSARVDDSPNGMPRLSRVPTDSSTIAASRNQLRPVRSRNDEYEEEYNRNSSRISVRDRSVSPAPSSQGSLPSRSASWALNDPGTPGKKGPPPPPPSRSKKPPPPPPPMKRSTLGSSEVSQY</sequence>
<proteinExistence type="predicted"/>
<dbReference type="InterPro" id="IPR004148">
    <property type="entry name" value="BAR_dom"/>
</dbReference>
<dbReference type="Gene3D" id="1.20.1270.60">
    <property type="entry name" value="Arfaptin homology (AH) domain/BAR domain"/>
    <property type="match status" value="1"/>
</dbReference>
<gene>
    <name evidence="4" type="ORF">IWZ03DRAFT_22100</name>
</gene>
<dbReference type="Proteomes" id="UP001363622">
    <property type="component" value="Unassembled WGS sequence"/>
</dbReference>
<name>A0ABR1KZN1_9PEZI</name>
<reference evidence="4 5" key="1">
    <citation type="submission" date="2024-04" db="EMBL/GenBank/DDBJ databases">
        <title>Phyllosticta paracitricarpa is synonymous to the EU quarantine fungus P. citricarpa based on phylogenomic analyses.</title>
        <authorList>
            <consortium name="Lawrence Berkeley National Laboratory"/>
            <person name="Van Ingen-Buijs V.A."/>
            <person name="Van Westerhoven A.C."/>
            <person name="Haridas S."/>
            <person name="Skiadas P."/>
            <person name="Martin F."/>
            <person name="Groenewald J.Z."/>
            <person name="Crous P.W."/>
            <person name="Seidl M.F."/>
        </authorList>
    </citation>
    <scope>NUCLEOTIDE SEQUENCE [LARGE SCALE GENOMIC DNA]</scope>
    <source>
        <strain evidence="4 5">CBS 123371</strain>
    </source>
</reference>
<dbReference type="PROSITE" id="PS51021">
    <property type="entry name" value="BAR"/>
    <property type="match status" value="1"/>
</dbReference>
<dbReference type="SMART" id="SM00721">
    <property type="entry name" value="BAR"/>
    <property type="match status" value="1"/>
</dbReference>
<organism evidence="4 5">
    <name type="scientific">Phyllosticta citriasiana</name>
    <dbReference type="NCBI Taxonomy" id="595635"/>
    <lineage>
        <taxon>Eukaryota</taxon>
        <taxon>Fungi</taxon>
        <taxon>Dikarya</taxon>
        <taxon>Ascomycota</taxon>
        <taxon>Pezizomycotina</taxon>
        <taxon>Dothideomycetes</taxon>
        <taxon>Dothideomycetes incertae sedis</taxon>
        <taxon>Botryosphaeriales</taxon>
        <taxon>Phyllostictaceae</taxon>
        <taxon>Phyllosticta</taxon>
    </lineage>
</organism>